<proteinExistence type="inferred from homology"/>
<evidence type="ECO:0000256" key="1">
    <source>
        <dbReference type="ARBA" id="ARBA00022516"/>
    </source>
</evidence>
<dbReference type="GO" id="GO:0000287">
    <property type="term" value="F:magnesium ion binding"/>
    <property type="evidence" value="ECO:0007669"/>
    <property type="project" value="UniProtKB-UniRule"/>
</dbReference>
<dbReference type="GO" id="GO:0008897">
    <property type="term" value="F:holo-[acyl-carrier-protein] synthase activity"/>
    <property type="evidence" value="ECO:0007669"/>
    <property type="project" value="UniProtKB-UniRule"/>
</dbReference>
<comment type="subcellular location">
    <subcellularLocation>
        <location evidence="8">Cytoplasm</location>
    </subcellularLocation>
</comment>
<evidence type="ECO:0000313" key="10">
    <source>
        <dbReference type="EMBL" id="NEN75500.1"/>
    </source>
</evidence>
<comment type="catalytic activity">
    <reaction evidence="8">
        <text>apo-[ACP] + CoA = holo-[ACP] + adenosine 3',5'-bisphosphate + H(+)</text>
        <dbReference type="Rhea" id="RHEA:12068"/>
        <dbReference type="Rhea" id="RHEA-COMP:9685"/>
        <dbReference type="Rhea" id="RHEA-COMP:9690"/>
        <dbReference type="ChEBI" id="CHEBI:15378"/>
        <dbReference type="ChEBI" id="CHEBI:29999"/>
        <dbReference type="ChEBI" id="CHEBI:57287"/>
        <dbReference type="ChEBI" id="CHEBI:58343"/>
        <dbReference type="ChEBI" id="CHEBI:64479"/>
        <dbReference type="EC" id="2.7.8.7"/>
    </reaction>
</comment>
<dbReference type="NCBIfam" id="TIGR00556">
    <property type="entry name" value="pantethn_trn"/>
    <property type="match status" value="1"/>
</dbReference>
<keyword evidence="1 8" id="KW-0444">Lipid biosynthesis</keyword>
<dbReference type="GO" id="GO:0006633">
    <property type="term" value="P:fatty acid biosynthetic process"/>
    <property type="evidence" value="ECO:0007669"/>
    <property type="project" value="UniProtKB-UniRule"/>
</dbReference>
<dbReference type="Proteomes" id="UP000477651">
    <property type="component" value="Unassembled WGS sequence"/>
</dbReference>
<dbReference type="EC" id="2.7.8.7" evidence="8"/>
<comment type="caution">
    <text evidence="10">The sequence shown here is derived from an EMBL/GenBank/DDBJ whole genome shotgun (WGS) entry which is preliminary data.</text>
</comment>
<evidence type="ECO:0000256" key="3">
    <source>
        <dbReference type="ARBA" id="ARBA00022723"/>
    </source>
</evidence>
<comment type="similarity">
    <text evidence="8">Belongs to the P-Pant transferase superfamily. AcpS family.</text>
</comment>
<keyword evidence="6 8" id="KW-0443">Lipid metabolism</keyword>
<evidence type="ECO:0000259" key="9">
    <source>
        <dbReference type="Pfam" id="PF01648"/>
    </source>
</evidence>
<comment type="cofactor">
    <cofactor evidence="8">
        <name>Mg(2+)</name>
        <dbReference type="ChEBI" id="CHEBI:18420"/>
    </cofactor>
</comment>
<dbReference type="AlphaFoldDB" id="A0A6L9Y4V6"/>
<evidence type="ECO:0000313" key="11">
    <source>
        <dbReference type="Proteomes" id="UP000477651"/>
    </source>
</evidence>
<dbReference type="InterPro" id="IPR002582">
    <property type="entry name" value="ACPS"/>
</dbReference>
<feature type="binding site" evidence="8">
    <location>
        <position position="74"/>
    </location>
    <ligand>
        <name>Mg(2+)</name>
        <dbReference type="ChEBI" id="CHEBI:18420"/>
    </ligand>
</feature>
<organism evidence="10 11">
    <name type="scientific">Pelistega ratti</name>
    <dbReference type="NCBI Taxonomy" id="2652177"/>
    <lineage>
        <taxon>Bacteria</taxon>
        <taxon>Pseudomonadati</taxon>
        <taxon>Pseudomonadota</taxon>
        <taxon>Betaproteobacteria</taxon>
        <taxon>Burkholderiales</taxon>
        <taxon>Alcaligenaceae</taxon>
        <taxon>Pelistega</taxon>
    </lineage>
</organism>
<evidence type="ECO:0000256" key="8">
    <source>
        <dbReference type="HAMAP-Rule" id="MF_00101"/>
    </source>
</evidence>
<evidence type="ECO:0000256" key="6">
    <source>
        <dbReference type="ARBA" id="ARBA00023098"/>
    </source>
</evidence>
<reference evidence="10 11" key="1">
    <citation type="submission" date="2020-02" db="EMBL/GenBank/DDBJ databases">
        <title>Pelistega sp. NLN82 were isolated from wild rodents of the Hainan Island.</title>
        <authorList>
            <person name="Niu N."/>
            <person name="Zhou J."/>
        </authorList>
    </citation>
    <scope>NUCLEOTIDE SEQUENCE [LARGE SCALE GENOMIC DNA]</scope>
    <source>
        <strain evidence="10 11">NLN82</strain>
    </source>
</reference>
<keyword evidence="11" id="KW-1185">Reference proteome</keyword>
<dbReference type="InterPro" id="IPR008278">
    <property type="entry name" value="4-PPantetheinyl_Trfase_dom"/>
</dbReference>
<feature type="binding site" evidence="8">
    <location>
        <position position="20"/>
    </location>
    <ligand>
        <name>Mg(2+)</name>
        <dbReference type="ChEBI" id="CHEBI:18420"/>
    </ligand>
</feature>
<dbReference type="SUPFAM" id="SSF56214">
    <property type="entry name" value="4'-phosphopantetheinyl transferase"/>
    <property type="match status" value="1"/>
</dbReference>
<keyword evidence="3 8" id="KW-0479">Metal-binding</keyword>
<dbReference type="NCBIfam" id="TIGR00516">
    <property type="entry name" value="acpS"/>
    <property type="match status" value="1"/>
</dbReference>
<evidence type="ECO:0000256" key="5">
    <source>
        <dbReference type="ARBA" id="ARBA00022842"/>
    </source>
</evidence>
<evidence type="ECO:0000256" key="7">
    <source>
        <dbReference type="ARBA" id="ARBA00023160"/>
    </source>
</evidence>
<evidence type="ECO:0000256" key="4">
    <source>
        <dbReference type="ARBA" id="ARBA00022832"/>
    </source>
</evidence>
<evidence type="ECO:0000256" key="2">
    <source>
        <dbReference type="ARBA" id="ARBA00022679"/>
    </source>
</evidence>
<comment type="function">
    <text evidence="8">Transfers the 4'-phosphopantetheine moiety from coenzyme A to a Ser of acyl-carrier-protein.</text>
</comment>
<dbReference type="Gene3D" id="3.90.470.20">
    <property type="entry name" value="4'-phosphopantetheinyl transferase domain"/>
    <property type="match status" value="1"/>
</dbReference>
<sequence length="147" mass="16495">MTPSDLSALQGNTIGGIGTDILYVHRIERVLSRFGDRFIQRILGREEQQKYHARAARDPKRGVLFLATRFAAKEAFSKAIGLGMHMPMYWAGMQVLNAPSGKPIVVLSEPLKSWYEERFGMAHVSLTDESDMVMAFVIVEKKPLAKT</sequence>
<name>A0A6L9Y4V6_9BURK</name>
<keyword evidence="7 8" id="KW-0275">Fatty acid biosynthesis</keyword>
<keyword evidence="8" id="KW-0963">Cytoplasm</keyword>
<dbReference type="GO" id="GO:0005737">
    <property type="term" value="C:cytoplasm"/>
    <property type="evidence" value="ECO:0007669"/>
    <property type="project" value="UniProtKB-SubCell"/>
</dbReference>
<dbReference type="InterPro" id="IPR037143">
    <property type="entry name" value="4-PPantetheinyl_Trfase_dom_sf"/>
</dbReference>
<gene>
    <name evidence="8" type="primary">acpS</name>
    <name evidence="10" type="ORF">F9B74_04055</name>
</gene>
<dbReference type="EMBL" id="JAAGYR010000005">
    <property type="protein sequence ID" value="NEN75500.1"/>
    <property type="molecule type" value="Genomic_DNA"/>
</dbReference>
<dbReference type="InterPro" id="IPR004568">
    <property type="entry name" value="Ppantetheine-prot_Trfase_dom"/>
</dbReference>
<protein>
    <recommendedName>
        <fullName evidence="8">Holo-[acyl-carrier-protein] synthase</fullName>
        <shortName evidence="8">Holo-ACP synthase</shortName>
        <ecNumber evidence="8">2.7.8.7</ecNumber>
    </recommendedName>
    <alternativeName>
        <fullName evidence="8">4'-phosphopantetheinyl transferase AcpS</fullName>
    </alternativeName>
</protein>
<feature type="domain" description="4'-phosphopantetheinyl transferase" evidence="9">
    <location>
        <begin position="16"/>
        <end position="115"/>
    </location>
</feature>
<dbReference type="RefSeq" id="WP_163764149.1">
    <property type="nucleotide sequence ID" value="NZ_JAAGYR010000005.1"/>
</dbReference>
<accession>A0A6L9Y4V6</accession>
<keyword evidence="5 8" id="KW-0460">Magnesium</keyword>
<dbReference type="Pfam" id="PF01648">
    <property type="entry name" value="ACPS"/>
    <property type="match status" value="1"/>
</dbReference>
<dbReference type="HAMAP" id="MF_00101">
    <property type="entry name" value="AcpS"/>
    <property type="match status" value="1"/>
</dbReference>
<keyword evidence="2 8" id="KW-0808">Transferase</keyword>
<keyword evidence="4 8" id="KW-0276">Fatty acid metabolism</keyword>